<evidence type="ECO:0000313" key="7">
    <source>
        <dbReference type="Proteomes" id="UP000027195"/>
    </source>
</evidence>
<evidence type="ECO:0008006" key="8">
    <source>
        <dbReference type="Google" id="ProtNLM"/>
    </source>
</evidence>
<name>A0A067MPC5_BOTB1</name>
<dbReference type="OrthoDB" id="10252683at2759"/>
<dbReference type="GO" id="GO:0008270">
    <property type="term" value="F:zinc ion binding"/>
    <property type="evidence" value="ECO:0007669"/>
    <property type="project" value="InterPro"/>
</dbReference>
<dbReference type="InterPro" id="IPR001209">
    <property type="entry name" value="Ribosomal_uS14"/>
</dbReference>
<dbReference type="PROSITE" id="PS00527">
    <property type="entry name" value="RIBOSOMAL_S14"/>
    <property type="match status" value="1"/>
</dbReference>
<gene>
    <name evidence="6" type="ORF">BOTBODRAFT_29786</name>
</gene>
<dbReference type="AlphaFoldDB" id="A0A067MPC5"/>
<organism evidence="6 7">
    <name type="scientific">Botryobasidium botryosum (strain FD-172 SS1)</name>
    <dbReference type="NCBI Taxonomy" id="930990"/>
    <lineage>
        <taxon>Eukaryota</taxon>
        <taxon>Fungi</taxon>
        <taxon>Dikarya</taxon>
        <taxon>Basidiomycota</taxon>
        <taxon>Agaricomycotina</taxon>
        <taxon>Agaricomycetes</taxon>
        <taxon>Cantharellales</taxon>
        <taxon>Botryobasidiaceae</taxon>
        <taxon>Botryobasidium</taxon>
    </lineage>
</organism>
<dbReference type="STRING" id="930990.A0A067MPC5"/>
<evidence type="ECO:0000256" key="2">
    <source>
        <dbReference type="ARBA" id="ARBA00009083"/>
    </source>
</evidence>
<dbReference type="HOGENOM" id="CLU_177289_1_1_1"/>
<evidence type="ECO:0000256" key="1">
    <source>
        <dbReference type="ARBA" id="ARBA00001947"/>
    </source>
</evidence>
<keyword evidence="4" id="KW-0689">Ribosomal protein</keyword>
<dbReference type="InParanoid" id="A0A067MPC5"/>
<evidence type="ECO:0000256" key="4">
    <source>
        <dbReference type="ARBA" id="ARBA00022980"/>
    </source>
</evidence>
<keyword evidence="7" id="KW-1185">Reference proteome</keyword>
<dbReference type="FunCoup" id="A0A067MPC5">
    <property type="interactions" value="278"/>
</dbReference>
<dbReference type="Gene3D" id="4.10.830.10">
    <property type="entry name" value="30s Ribosomal Protein S14, Chain N"/>
    <property type="match status" value="1"/>
</dbReference>
<dbReference type="PANTHER" id="PTHR12010:SF2">
    <property type="entry name" value="40S RIBOSOMAL PROTEIN S29"/>
    <property type="match status" value="1"/>
</dbReference>
<dbReference type="InterPro" id="IPR043140">
    <property type="entry name" value="Ribosomal_uS14_sf"/>
</dbReference>
<dbReference type="InterPro" id="IPR018271">
    <property type="entry name" value="Ribosomal_uS14_CS"/>
</dbReference>
<dbReference type="InterPro" id="IPR039744">
    <property type="entry name" value="RIbosomal_uS14_euk_arc"/>
</dbReference>
<dbReference type="Proteomes" id="UP000027195">
    <property type="component" value="Unassembled WGS sequence"/>
</dbReference>
<dbReference type="EMBL" id="KL198023">
    <property type="protein sequence ID" value="KDQ17613.1"/>
    <property type="molecule type" value="Genomic_DNA"/>
</dbReference>
<reference evidence="7" key="1">
    <citation type="journal article" date="2014" name="Proc. Natl. Acad. Sci. U.S.A.">
        <title>Extensive sampling of basidiomycete genomes demonstrates inadequacy of the white-rot/brown-rot paradigm for wood decay fungi.</title>
        <authorList>
            <person name="Riley R."/>
            <person name="Salamov A.A."/>
            <person name="Brown D.W."/>
            <person name="Nagy L.G."/>
            <person name="Floudas D."/>
            <person name="Held B.W."/>
            <person name="Levasseur A."/>
            <person name="Lombard V."/>
            <person name="Morin E."/>
            <person name="Otillar R."/>
            <person name="Lindquist E.A."/>
            <person name="Sun H."/>
            <person name="LaButti K.M."/>
            <person name="Schmutz J."/>
            <person name="Jabbour D."/>
            <person name="Luo H."/>
            <person name="Baker S.E."/>
            <person name="Pisabarro A.G."/>
            <person name="Walton J.D."/>
            <person name="Blanchette R.A."/>
            <person name="Henrissat B."/>
            <person name="Martin F."/>
            <person name="Cullen D."/>
            <person name="Hibbett D.S."/>
            <person name="Grigoriev I.V."/>
        </authorList>
    </citation>
    <scope>NUCLEOTIDE SEQUENCE [LARGE SCALE GENOMIC DNA]</scope>
    <source>
        <strain evidence="7">FD-172 SS1</strain>
    </source>
</reference>
<evidence type="ECO:0000256" key="5">
    <source>
        <dbReference type="ARBA" id="ARBA00023274"/>
    </source>
</evidence>
<keyword evidence="5" id="KW-0687">Ribonucleoprotein</keyword>
<accession>A0A067MPC5</accession>
<dbReference type="Pfam" id="PF00253">
    <property type="entry name" value="Ribosomal_S14"/>
    <property type="match status" value="1"/>
</dbReference>
<proteinExistence type="inferred from homology"/>
<dbReference type="PANTHER" id="PTHR12010">
    <property type="entry name" value="40S RIBOSOMAL PROTEIN S29"/>
    <property type="match status" value="1"/>
</dbReference>
<dbReference type="NCBIfam" id="NF004424">
    <property type="entry name" value="PRK05766.1"/>
    <property type="match status" value="1"/>
</dbReference>
<evidence type="ECO:0000313" key="6">
    <source>
        <dbReference type="EMBL" id="KDQ17613.1"/>
    </source>
</evidence>
<evidence type="ECO:0000256" key="3">
    <source>
        <dbReference type="ARBA" id="ARBA00022833"/>
    </source>
</evidence>
<dbReference type="GO" id="GO:0002181">
    <property type="term" value="P:cytoplasmic translation"/>
    <property type="evidence" value="ECO:0007669"/>
    <property type="project" value="TreeGrafter"/>
</dbReference>
<dbReference type="GO" id="GO:0022627">
    <property type="term" value="C:cytosolic small ribosomal subunit"/>
    <property type="evidence" value="ECO:0007669"/>
    <property type="project" value="TreeGrafter"/>
</dbReference>
<dbReference type="FunFam" id="4.10.830.10:FF:000002">
    <property type="entry name" value="40S ribosomal protein S29"/>
    <property type="match status" value="1"/>
</dbReference>
<comment type="cofactor">
    <cofactor evidence="1">
        <name>Zn(2+)</name>
        <dbReference type="ChEBI" id="CHEBI:29105"/>
    </cofactor>
</comment>
<dbReference type="GO" id="GO:0003735">
    <property type="term" value="F:structural constituent of ribosome"/>
    <property type="evidence" value="ECO:0007669"/>
    <property type="project" value="InterPro"/>
</dbReference>
<sequence>MTHDAVWFSRPRKFGKGSRQCRVCAHQAGLIRKYGLDLCRQCFREKSAAIGFAKNR</sequence>
<protein>
    <recommendedName>
        <fullName evidence="8">40S ribosomal protein S29</fullName>
    </recommendedName>
</protein>
<comment type="similarity">
    <text evidence="2">Belongs to the universal ribosomal protein uS14 family.</text>
</comment>
<keyword evidence="3" id="KW-0862">Zinc</keyword>